<dbReference type="Proteomes" id="UP001150941">
    <property type="component" value="Unassembled WGS sequence"/>
</dbReference>
<feature type="domain" description="Xylose isomerase-like TIM barrel" evidence="1">
    <location>
        <begin position="33"/>
        <end position="329"/>
    </location>
</feature>
<dbReference type="PANTHER" id="PTHR12110:SF56">
    <property type="entry name" value="DEHYDRATASE, PUTATIVE (AFU_ORTHOLOGUE AFUA_6G08740)-RELATED"/>
    <property type="match status" value="1"/>
</dbReference>
<accession>A0A9W9NGW7</accession>
<dbReference type="SUPFAM" id="SSF51658">
    <property type="entry name" value="Xylose isomerase-like"/>
    <property type="match status" value="1"/>
</dbReference>
<dbReference type="InterPro" id="IPR013022">
    <property type="entry name" value="Xyl_isomerase-like_TIM-brl"/>
</dbReference>
<dbReference type="InterPro" id="IPR036237">
    <property type="entry name" value="Xyl_isomerase-like_sf"/>
</dbReference>
<protein>
    <recommendedName>
        <fullName evidence="1">Xylose isomerase-like TIM barrel domain-containing protein</fullName>
    </recommendedName>
</protein>
<comment type="caution">
    <text evidence="2">The sequence shown here is derived from an EMBL/GenBank/DDBJ whole genome shotgun (WGS) entry which is preliminary data.</text>
</comment>
<keyword evidence="3" id="KW-1185">Reference proteome</keyword>
<dbReference type="RefSeq" id="XP_058326486.1">
    <property type="nucleotide sequence ID" value="XM_058478156.1"/>
</dbReference>
<dbReference type="EMBL" id="JAPQKS010000007">
    <property type="protein sequence ID" value="KAJ5219656.1"/>
    <property type="molecule type" value="Genomic_DNA"/>
</dbReference>
<sequence>MGAISGASLQGIPKSYATCSIGCRESDTLPRKLEAIKKAGFTGIELSFPDILGYGGQILGHSIQPKNTTELRKVCSDIQKLCDKNGLKIMMLQPFANFEGWPVGSAEREDAFERATVWIELMKVLGTDLLQVGSTDSPKEKISDDRDTIVTDLRELADLLAQNGFRLAYENWCWSTHAPHWKDVWEIVEAVDRPNIGLCLDTFQSCGSEWADPTTSSGLIEGLSSAELSKKFSDSLHQLAQKVPGDKIYLLQISDAYKVSPPLEDKVVDGLRPRGRWSHDYRPMPYDGGYLPIEDFAKAVLQTGFRGWFSVEIFDQGQDGKGIEYEMDSYAQKAMRSLDKLLQNCATE</sequence>
<reference evidence="2" key="2">
    <citation type="journal article" date="2023" name="IMA Fungus">
        <title>Comparative genomic study of the Penicillium genus elucidates a diverse pangenome and 15 lateral gene transfer events.</title>
        <authorList>
            <person name="Petersen C."/>
            <person name="Sorensen T."/>
            <person name="Nielsen M.R."/>
            <person name="Sondergaard T.E."/>
            <person name="Sorensen J.L."/>
            <person name="Fitzpatrick D.A."/>
            <person name="Frisvad J.C."/>
            <person name="Nielsen K.L."/>
        </authorList>
    </citation>
    <scope>NUCLEOTIDE SEQUENCE</scope>
    <source>
        <strain evidence="2">IBT 19713</strain>
    </source>
</reference>
<gene>
    <name evidence="2" type="ORF">N7468_008860</name>
</gene>
<evidence type="ECO:0000259" key="1">
    <source>
        <dbReference type="Pfam" id="PF01261"/>
    </source>
</evidence>
<dbReference type="Gene3D" id="3.20.20.150">
    <property type="entry name" value="Divalent-metal-dependent TIM barrel enzymes"/>
    <property type="match status" value="1"/>
</dbReference>
<reference evidence="2" key="1">
    <citation type="submission" date="2022-11" db="EMBL/GenBank/DDBJ databases">
        <authorList>
            <person name="Petersen C."/>
        </authorList>
    </citation>
    <scope>NUCLEOTIDE SEQUENCE</scope>
    <source>
        <strain evidence="2">IBT 19713</strain>
    </source>
</reference>
<dbReference type="GeneID" id="83205459"/>
<dbReference type="InterPro" id="IPR050312">
    <property type="entry name" value="IolE/XylAMocC-like"/>
</dbReference>
<name>A0A9W9NGW7_9EURO</name>
<dbReference type="AlphaFoldDB" id="A0A9W9NGW7"/>
<evidence type="ECO:0000313" key="3">
    <source>
        <dbReference type="Proteomes" id="UP001150941"/>
    </source>
</evidence>
<organism evidence="2 3">
    <name type="scientific">Penicillium chermesinum</name>
    <dbReference type="NCBI Taxonomy" id="63820"/>
    <lineage>
        <taxon>Eukaryota</taxon>
        <taxon>Fungi</taxon>
        <taxon>Dikarya</taxon>
        <taxon>Ascomycota</taxon>
        <taxon>Pezizomycotina</taxon>
        <taxon>Eurotiomycetes</taxon>
        <taxon>Eurotiomycetidae</taxon>
        <taxon>Eurotiales</taxon>
        <taxon>Aspergillaceae</taxon>
        <taxon>Penicillium</taxon>
    </lineage>
</organism>
<dbReference type="PANTHER" id="PTHR12110">
    <property type="entry name" value="HYDROXYPYRUVATE ISOMERASE"/>
    <property type="match status" value="1"/>
</dbReference>
<proteinExistence type="predicted"/>
<dbReference type="Pfam" id="PF01261">
    <property type="entry name" value="AP_endonuc_2"/>
    <property type="match status" value="1"/>
</dbReference>
<evidence type="ECO:0000313" key="2">
    <source>
        <dbReference type="EMBL" id="KAJ5219656.1"/>
    </source>
</evidence>
<dbReference type="OrthoDB" id="5360893at2759"/>